<protein>
    <submittedName>
        <fullName evidence="2">DUF2326 domain-containing protein</fullName>
    </submittedName>
</protein>
<reference evidence="2 3" key="1">
    <citation type="submission" date="2020-03" db="EMBL/GenBank/DDBJ databases">
        <title>Soil Listeria distribution.</title>
        <authorList>
            <person name="Liao J."/>
            <person name="Wiedmann M."/>
        </authorList>
    </citation>
    <scope>NUCLEOTIDE SEQUENCE [LARGE SCALE GENOMIC DNA]</scope>
    <source>
        <strain evidence="2 3">FSL L7-1614</strain>
    </source>
</reference>
<comment type="caution">
    <text evidence="2">The sequence shown here is derived from an EMBL/GenBank/DDBJ whole genome shotgun (WGS) entry which is preliminary data.</text>
</comment>
<evidence type="ECO:0000313" key="2">
    <source>
        <dbReference type="EMBL" id="MBC1458506.1"/>
    </source>
</evidence>
<gene>
    <name evidence="2" type="ORF">HB850_12150</name>
</gene>
<proteinExistence type="predicted"/>
<feature type="coiled-coil region" evidence="1">
    <location>
        <begin position="274"/>
        <end position="357"/>
    </location>
</feature>
<dbReference type="AlphaFoldDB" id="A0A841Z166"/>
<evidence type="ECO:0000256" key="1">
    <source>
        <dbReference type="SAM" id="Coils"/>
    </source>
</evidence>
<keyword evidence="1" id="KW-0175">Coiled coil</keyword>
<organism evidence="2 3">
    <name type="scientific">Listeria newyorkensis</name>
    <dbReference type="NCBI Taxonomy" id="1497681"/>
    <lineage>
        <taxon>Bacteria</taxon>
        <taxon>Bacillati</taxon>
        <taxon>Bacillota</taxon>
        <taxon>Bacilli</taxon>
        <taxon>Bacillales</taxon>
        <taxon>Listeriaceae</taxon>
        <taxon>Listeria</taxon>
    </lineage>
</organism>
<dbReference type="EMBL" id="JAARQN010000012">
    <property type="protein sequence ID" value="MBC1458506.1"/>
    <property type="molecule type" value="Genomic_DNA"/>
</dbReference>
<dbReference type="RefSeq" id="WP_185389651.1">
    <property type="nucleotide sequence ID" value="NZ_JAARQN010000012.1"/>
</dbReference>
<accession>A0A841Z166</accession>
<name>A0A841Z166_9LIST</name>
<evidence type="ECO:0000313" key="3">
    <source>
        <dbReference type="Proteomes" id="UP000569903"/>
    </source>
</evidence>
<dbReference type="Proteomes" id="UP000569903">
    <property type="component" value="Unassembled WGS sequence"/>
</dbReference>
<sequence length="562" mass="66325">MYIKMMKISETVPEYKEIRNIEFKKHMNFIVDGSTSRDEKGNSVGKTTVLRLIDICLGSDDRKFIYHDAELNNVNAKLEKYITEQKIFVELHLVDDLDRPEIEYQLKVGLFPRGKRYINNQVKNKEEYNMTLNQIIFNNNNTKPSFRQLIKMFVRIDQKDDNNRFLKFINYNVNPAVYENIYSFLFRLNDSVRSEQVLRLKEEIKKDKKNVQQFKIFHNIRNENALKQKLFSVEHDIDKLSSQMNHLMDSDIYKENEENVQLVRVEYSKKLDELDRQEFKLSKIESNLEKAEKENNVDVDMSVLKNLYTEVESNLKEINQTFNELVNFHHKLVRNKIEYYEAQKQVYTERIRESENSISEFFEDNQDIIMLIENTQVAEYQEIKKEQEHFIEDKGRILEVIERLETLQRTLKKNEETLRAVPDSEIDEEEICANFNMFFTEYSEDIIRERYIVYPTGDTFPIGISNEDTGFGTGVKKSAIAAFDLAYQSFSKEFGIESPNFIVHDVLESMDSVAIDSTIAIANKIDCQYIIAVLQEKITDSGEISSEDTRLVLTTENKLFRI</sequence>